<evidence type="ECO:0000313" key="2">
    <source>
        <dbReference type="Proteomes" id="UP000637980"/>
    </source>
</evidence>
<comment type="caution">
    <text evidence="1">The sequence shown here is derived from an EMBL/GenBank/DDBJ whole genome shotgun (WGS) entry which is preliminary data.</text>
</comment>
<dbReference type="RefSeq" id="WP_189438705.1">
    <property type="nucleotide sequence ID" value="NZ_BMXE01000010.1"/>
</dbReference>
<organism evidence="1 2">
    <name type="scientific">Pseudovibrio japonicus</name>
    <dbReference type="NCBI Taxonomy" id="366534"/>
    <lineage>
        <taxon>Bacteria</taxon>
        <taxon>Pseudomonadati</taxon>
        <taxon>Pseudomonadota</taxon>
        <taxon>Alphaproteobacteria</taxon>
        <taxon>Hyphomicrobiales</taxon>
        <taxon>Stappiaceae</taxon>
        <taxon>Pseudovibrio</taxon>
    </lineage>
</organism>
<protein>
    <submittedName>
        <fullName evidence="1">Uncharacterized protein</fullName>
    </submittedName>
</protein>
<proteinExistence type="predicted"/>
<dbReference type="EMBL" id="BMXE01000010">
    <property type="protein sequence ID" value="GHB47759.1"/>
    <property type="molecule type" value="Genomic_DNA"/>
</dbReference>
<reference evidence="2" key="1">
    <citation type="journal article" date="2019" name="Int. J. Syst. Evol. Microbiol.">
        <title>The Global Catalogue of Microorganisms (GCM) 10K type strain sequencing project: providing services to taxonomists for standard genome sequencing and annotation.</title>
        <authorList>
            <consortium name="The Broad Institute Genomics Platform"/>
            <consortium name="The Broad Institute Genome Sequencing Center for Infectious Disease"/>
            <person name="Wu L."/>
            <person name="Ma J."/>
        </authorList>
    </citation>
    <scope>NUCLEOTIDE SEQUENCE [LARGE SCALE GENOMIC DNA]</scope>
    <source>
        <strain evidence="2">KCTC 12861</strain>
    </source>
</reference>
<accession>A0ABQ3EN41</accession>
<dbReference type="Proteomes" id="UP000637980">
    <property type="component" value="Unassembled WGS sequence"/>
</dbReference>
<gene>
    <name evidence="1" type="ORF">GCM10007094_41320</name>
</gene>
<evidence type="ECO:0000313" key="1">
    <source>
        <dbReference type="EMBL" id="GHB47759.1"/>
    </source>
</evidence>
<sequence>MSNSIERVGKIADRFKWCMHVVGPDDVIPAESYAAALKMADEHNAHYIASMERTDVCTVAVPAIWPWSEEDHAEQLSKQSN</sequence>
<keyword evidence="2" id="KW-1185">Reference proteome</keyword>
<name>A0ABQ3EN41_9HYPH</name>